<dbReference type="PANTHER" id="PTHR22916:SF3">
    <property type="entry name" value="UDP-GLCNAC:BETAGAL BETA-1,3-N-ACETYLGLUCOSAMINYLTRANSFERASE-LIKE PROTEIN 1"/>
    <property type="match status" value="1"/>
</dbReference>
<dbReference type="SUPFAM" id="SSF53448">
    <property type="entry name" value="Nucleotide-diphospho-sugar transferases"/>
    <property type="match status" value="1"/>
</dbReference>
<gene>
    <name evidence="2" type="ORF">LKD42_04590</name>
</gene>
<dbReference type="PANTHER" id="PTHR22916">
    <property type="entry name" value="GLYCOSYLTRANSFERASE"/>
    <property type="match status" value="1"/>
</dbReference>
<dbReference type="Pfam" id="PF00535">
    <property type="entry name" value="Glycos_transf_2"/>
    <property type="match status" value="1"/>
</dbReference>
<protein>
    <submittedName>
        <fullName evidence="2">Glycosyltransferase</fullName>
    </submittedName>
</protein>
<evidence type="ECO:0000313" key="2">
    <source>
        <dbReference type="EMBL" id="MCC2148534.1"/>
    </source>
</evidence>
<proteinExistence type="predicted"/>
<dbReference type="Gene3D" id="3.90.550.10">
    <property type="entry name" value="Spore Coat Polysaccharide Biosynthesis Protein SpsA, Chain A"/>
    <property type="match status" value="1"/>
</dbReference>
<sequence>MTKRNDHTFAICAYKESPYLEECILSLKNQTVKSNIIMATSTPNEWIQGLAEKYEIPLYINTGEGGIAQDWNFAYRQAKTDYITIAHQDDIYEPNYLKMIFGELKKGKDPIVVFTDYGELRDGEKVQKSTLLTIKRILLLPMRVQGFQNVRFFKRLFLRFGNPVCCPATTYIRKKFKGDPFEVRFSSNVDWMMLEKQSREEGSFCYISDIGMYHRIHEKSTTTEIIHGDIRWREDYEMFRKFWPAWVAKPLVRVYRLSEKSNNIQQREEK</sequence>
<evidence type="ECO:0000259" key="1">
    <source>
        <dbReference type="Pfam" id="PF00535"/>
    </source>
</evidence>
<dbReference type="CDD" id="cd00761">
    <property type="entry name" value="Glyco_tranf_GTA_type"/>
    <property type="match status" value="1"/>
</dbReference>
<reference evidence="2 3" key="1">
    <citation type="submission" date="2021-10" db="EMBL/GenBank/DDBJ databases">
        <title>Anaerobic single-cell dispensing facilitates the cultivation of human gut bacteria.</title>
        <authorList>
            <person name="Afrizal A."/>
        </authorList>
    </citation>
    <scope>NUCLEOTIDE SEQUENCE [LARGE SCALE GENOMIC DNA]</scope>
    <source>
        <strain evidence="2 3">CLA-AA-H246</strain>
    </source>
</reference>
<dbReference type="InterPro" id="IPR029044">
    <property type="entry name" value="Nucleotide-diphossugar_trans"/>
</dbReference>
<accession>A0ABS8EWK1</accession>
<feature type="domain" description="Glycosyltransferase 2-like" evidence="1">
    <location>
        <begin position="9"/>
        <end position="169"/>
    </location>
</feature>
<dbReference type="InterPro" id="IPR001173">
    <property type="entry name" value="Glyco_trans_2-like"/>
</dbReference>
<dbReference type="RefSeq" id="WP_022118211.1">
    <property type="nucleotide sequence ID" value="NZ_JAJEQE010000009.1"/>
</dbReference>
<keyword evidence="3" id="KW-1185">Reference proteome</keyword>
<organism evidence="2 3">
    <name type="scientific">Hominisplanchenecus faecis</name>
    <dbReference type="NCBI Taxonomy" id="2885351"/>
    <lineage>
        <taxon>Bacteria</taxon>
        <taxon>Bacillati</taxon>
        <taxon>Bacillota</taxon>
        <taxon>Clostridia</taxon>
        <taxon>Lachnospirales</taxon>
        <taxon>Lachnospiraceae</taxon>
        <taxon>Hominisplanchenecus</taxon>
    </lineage>
</organism>
<evidence type="ECO:0000313" key="3">
    <source>
        <dbReference type="Proteomes" id="UP001299235"/>
    </source>
</evidence>
<dbReference type="EMBL" id="JAJEQE010000009">
    <property type="protein sequence ID" value="MCC2148534.1"/>
    <property type="molecule type" value="Genomic_DNA"/>
</dbReference>
<name>A0ABS8EWK1_9FIRM</name>
<dbReference type="Proteomes" id="UP001299235">
    <property type="component" value="Unassembled WGS sequence"/>
</dbReference>
<comment type="caution">
    <text evidence="2">The sequence shown here is derived from an EMBL/GenBank/DDBJ whole genome shotgun (WGS) entry which is preliminary data.</text>
</comment>